<keyword evidence="1" id="KW-0805">Transcription regulation</keyword>
<dbReference type="OrthoDB" id="1841925at2759"/>
<keyword evidence="7" id="KW-1185">Reference proteome</keyword>
<comment type="caution">
    <text evidence="6">The sequence shown here is derived from an EMBL/GenBank/DDBJ whole genome shotgun (WGS) entry which is preliminary data.</text>
</comment>
<evidence type="ECO:0000313" key="6">
    <source>
        <dbReference type="EMBL" id="KAB1211611.1"/>
    </source>
</evidence>
<keyword evidence="4" id="KW-0539">Nucleus</keyword>
<dbReference type="Proteomes" id="UP000516437">
    <property type="component" value="Chromosome 6"/>
</dbReference>
<dbReference type="PROSITE" id="PS51005">
    <property type="entry name" value="NAC"/>
    <property type="match status" value="1"/>
</dbReference>
<feature type="domain" description="NAC" evidence="5">
    <location>
        <begin position="1"/>
        <end position="54"/>
    </location>
</feature>
<evidence type="ECO:0000259" key="5">
    <source>
        <dbReference type="PROSITE" id="PS51005"/>
    </source>
</evidence>
<dbReference type="GO" id="GO:0003677">
    <property type="term" value="F:DNA binding"/>
    <property type="evidence" value="ECO:0007669"/>
    <property type="project" value="UniProtKB-KW"/>
</dbReference>
<evidence type="ECO:0000256" key="3">
    <source>
        <dbReference type="ARBA" id="ARBA00023163"/>
    </source>
</evidence>
<dbReference type="InterPro" id="IPR003441">
    <property type="entry name" value="NAC-dom"/>
</dbReference>
<keyword evidence="3" id="KW-0804">Transcription</keyword>
<dbReference type="AlphaFoldDB" id="A0A6A1VFV5"/>
<evidence type="ECO:0000256" key="4">
    <source>
        <dbReference type="ARBA" id="ARBA00023242"/>
    </source>
</evidence>
<dbReference type="InterPro" id="IPR036093">
    <property type="entry name" value="NAC_dom_sf"/>
</dbReference>
<sequence>MGSTKGRAAKGIKTDWMMHEFRLPSLSDPAPQKKFIDKNIPANDSWAICRIFKKANSMAQRALSHSWVSSLPKTLSTDMVTQGTHCSQFSPENISCTTEIGSAMQFCTSNHLQQASTACFSAFHDIPSYKPISPVVSKPPLFPVCNGDLSNGYTFSPLEVSGQTKCTIDSASILVNPAFGSVTNPTETLDFEGPEPQFSGFSVSLPQDIQENMGTEEDEVGRRNSGTAVNNQWATIRSIGFPFSLPSNDACNLPWDSPPCPSEISSSYSTTKCYT</sequence>
<dbReference type="EMBL" id="RXIC02000024">
    <property type="protein sequence ID" value="KAB1211611.1"/>
    <property type="molecule type" value="Genomic_DNA"/>
</dbReference>
<name>A0A6A1VFV5_9ROSI</name>
<keyword evidence="2" id="KW-0238">DNA-binding</keyword>
<dbReference type="GO" id="GO:0006355">
    <property type="term" value="P:regulation of DNA-templated transcription"/>
    <property type="evidence" value="ECO:0007669"/>
    <property type="project" value="InterPro"/>
</dbReference>
<dbReference type="Gene3D" id="2.170.150.80">
    <property type="entry name" value="NAC domain"/>
    <property type="match status" value="1"/>
</dbReference>
<gene>
    <name evidence="6" type="ORF">CJ030_MR6G013941</name>
</gene>
<evidence type="ECO:0000256" key="2">
    <source>
        <dbReference type="ARBA" id="ARBA00023125"/>
    </source>
</evidence>
<evidence type="ECO:0000256" key="1">
    <source>
        <dbReference type="ARBA" id="ARBA00023015"/>
    </source>
</evidence>
<accession>A0A6A1VFV5</accession>
<organism evidence="6 7">
    <name type="scientific">Morella rubra</name>
    <name type="common">Chinese bayberry</name>
    <dbReference type="NCBI Taxonomy" id="262757"/>
    <lineage>
        <taxon>Eukaryota</taxon>
        <taxon>Viridiplantae</taxon>
        <taxon>Streptophyta</taxon>
        <taxon>Embryophyta</taxon>
        <taxon>Tracheophyta</taxon>
        <taxon>Spermatophyta</taxon>
        <taxon>Magnoliopsida</taxon>
        <taxon>eudicotyledons</taxon>
        <taxon>Gunneridae</taxon>
        <taxon>Pentapetalae</taxon>
        <taxon>rosids</taxon>
        <taxon>fabids</taxon>
        <taxon>Fagales</taxon>
        <taxon>Myricaceae</taxon>
        <taxon>Morella</taxon>
    </lineage>
</organism>
<dbReference type="PANTHER" id="PTHR31744">
    <property type="entry name" value="PROTEIN CUP-SHAPED COTYLEDON 2-RELATED"/>
    <property type="match status" value="1"/>
</dbReference>
<reference evidence="6 7" key="1">
    <citation type="journal article" date="2019" name="Plant Biotechnol. J.">
        <title>The red bayberry genome and genetic basis of sex determination.</title>
        <authorList>
            <person name="Jia H.M."/>
            <person name="Jia H.J."/>
            <person name="Cai Q.L."/>
            <person name="Wang Y."/>
            <person name="Zhao H.B."/>
            <person name="Yang W.F."/>
            <person name="Wang G.Y."/>
            <person name="Li Y.H."/>
            <person name="Zhan D.L."/>
            <person name="Shen Y.T."/>
            <person name="Niu Q.F."/>
            <person name="Chang L."/>
            <person name="Qiu J."/>
            <person name="Zhao L."/>
            <person name="Xie H.B."/>
            <person name="Fu W.Y."/>
            <person name="Jin J."/>
            <person name="Li X.W."/>
            <person name="Jiao Y."/>
            <person name="Zhou C.C."/>
            <person name="Tu T."/>
            <person name="Chai C.Y."/>
            <person name="Gao J.L."/>
            <person name="Fan L.J."/>
            <person name="van de Weg E."/>
            <person name="Wang J.Y."/>
            <person name="Gao Z.S."/>
        </authorList>
    </citation>
    <scope>NUCLEOTIDE SEQUENCE [LARGE SCALE GENOMIC DNA]</scope>
    <source>
        <tissue evidence="6">Leaves</tissue>
    </source>
</reference>
<protein>
    <submittedName>
        <fullName evidence="6">Protein FEZ</fullName>
    </submittedName>
</protein>
<evidence type="ECO:0000313" key="7">
    <source>
        <dbReference type="Proteomes" id="UP000516437"/>
    </source>
</evidence>
<dbReference type="SUPFAM" id="SSF101941">
    <property type="entry name" value="NAC domain"/>
    <property type="match status" value="1"/>
</dbReference>
<dbReference type="PANTHER" id="PTHR31744:SF77">
    <property type="entry name" value="PROTEIN FEZ"/>
    <property type="match status" value="1"/>
</dbReference>
<proteinExistence type="predicted"/>